<dbReference type="SMART" id="SM00342">
    <property type="entry name" value="HTH_ARAC"/>
    <property type="match status" value="1"/>
</dbReference>
<dbReference type="GO" id="GO:0003700">
    <property type="term" value="F:DNA-binding transcription factor activity"/>
    <property type="evidence" value="ECO:0007669"/>
    <property type="project" value="InterPro"/>
</dbReference>
<evidence type="ECO:0000313" key="5">
    <source>
        <dbReference type="EMBL" id="AQS40618.1"/>
    </source>
</evidence>
<evidence type="ECO:0000256" key="3">
    <source>
        <dbReference type="ARBA" id="ARBA00023163"/>
    </source>
</evidence>
<dbReference type="Pfam" id="PF22200">
    <property type="entry name" value="ExsA_N"/>
    <property type="match status" value="1"/>
</dbReference>
<keyword evidence="6" id="KW-1185">Reference proteome</keyword>
<dbReference type="SUPFAM" id="SSF46689">
    <property type="entry name" value="Homeodomain-like"/>
    <property type="match status" value="2"/>
</dbReference>
<dbReference type="InterPro" id="IPR054015">
    <property type="entry name" value="ExsA-like_N"/>
</dbReference>
<dbReference type="KEGG" id="spsw:Sps_05555"/>
<accession>A0A1S6HYU9</accession>
<keyword evidence="2 5" id="KW-0238">DNA-binding</keyword>
<keyword evidence="3" id="KW-0804">Transcription</keyword>
<dbReference type="EMBL" id="CP014782">
    <property type="protein sequence ID" value="AQS40618.1"/>
    <property type="molecule type" value="Genomic_DNA"/>
</dbReference>
<evidence type="ECO:0000259" key="4">
    <source>
        <dbReference type="PROSITE" id="PS01124"/>
    </source>
</evidence>
<evidence type="ECO:0000313" key="6">
    <source>
        <dbReference type="Proteomes" id="UP000189545"/>
    </source>
</evidence>
<dbReference type="OrthoDB" id="282744at2"/>
<sequence length="286" mass="32324">MGNPIELVSQCDLQINTSLVCDCIASGGSEVKTVQDDVLLYVQVGSITIQSADETLTVQAGEASFIRRGEYLFEYFCETSAEKVETISVFFNTDFLKSFVQRHAETLASFVAVGQQSRVVAKLSINELVKQTLDGLFSVIEFKLPGILYELKLEELLLLIVHSSSGGDLCRLLRQQTTRSADRLHAFMEKHYLKEWKLSEYAREFGASLTTFKELFHEVFGVSPRAWITERRLLYAYNLLLSSETRIVDIAIEAGFSSQSYFTQSYRRRFGITPSKVRTQLSLSSD</sequence>
<dbReference type="InterPro" id="IPR018060">
    <property type="entry name" value="HTH_AraC"/>
</dbReference>
<proteinExistence type="predicted"/>
<dbReference type="InterPro" id="IPR020449">
    <property type="entry name" value="Tscrpt_reg_AraC-type_HTH"/>
</dbReference>
<dbReference type="Gene3D" id="2.60.120.10">
    <property type="entry name" value="Jelly Rolls"/>
    <property type="match status" value="1"/>
</dbReference>
<protein>
    <submittedName>
        <fullName evidence="5">DNA-binding domain-containing protein, AraC-type</fullName>
    </submittedName>
</protein>
<dbReference type="Pfam" id="PF12833">
    <property type="entry name" value="HTH_18"/>
    <property type="match status" value="1"/>
</dbReference>
<name>A0A1S6HYU9_9GAMM</name>
<dbReference type="PROSITE" id="PS01124">
    <property type="entry name" value="HTH_ARAC_FAMILY_2"/>
    <property type="match status" value="1"/>
</dbReference>
<evidence type="ECO:0000256" key="2">
    <source>
        <dbReference type="ARBA" id="ARBA00023125"/>
    </source>
</evidence>
<dbReference type="InterPro" id="IPR014710">
    <property type="entry name" value="RmlC-like_jellyroll"/>
</dbReference>
<evidence type="ECO:0000256" key="1">
    <source>
        <dbReference type="ARBA" id="ARBA00023015"/>
    </source>
</evidence>
<dbReference type="GO" id="GO:0043565">
    <property type="term" value="F:sequence-specific DNA binding"/>
    <property type="evidence" value="ECO:0007669"/>
    <property type="project" value="InterPro"/>
</dbReference>
<dbReference type="AlphaFoldDB" id="A0A1S6HYU9"/>
<organism evidence="5 6">
    <name type="scientific">Shewanella psychrophila</name>
    <dbReference type="NCBI Taxonomy" id="225848"/>
    <lineage>
        <taxon>Bacteria</taxon>
        <taxon>Pseudomonadati</taxon>
        <taxon>Pseudomonadota</taxon>
        <taxon>Gammaproteobacteria</taxon>
        <taxon>Alteromonadales</taxon>
        <taxon>Shewanellaceae</taxon>
        <taxon>Shewanella</taxon>
    </lineage>
</organism>
<dbReference type="PRINTS" id="PR00032">
    <property type="entry name" value="HTHARAC"/>
</dbReference>
<keyword evidence="1" id="KW-0805">Transcription regulation</keyword>
<reference evidence="5 6" key="1">
    <citation type="submission" date="2016-03" db="EMBL/GenBank/DDBJ databases">
        <title>Complete genome sequence of Shewanella psychrophila WP2, a deep sea bacterium isolated from west Pacific sediment.</title>
        <authorList>
            <person name="Xu G."/>
            <person name="Jian H."/>
        </authorList>
    </citation>
    <scope>NUCLEOTIDE SEQUENCE [LARGE SCALE GENOMIC DNA]</scope>
    <source>
        <strain evidence="5 6">WP2</strain>
    </source>
</reference>
<dbReference type="PANTHER" id="PTHR43280:SF2">
    <property type="entry name" value="HTH-TYPE TRANSCRIPTIONAL REGULATOR EXSA"/>
    <property type="match status" value="1"/>
</dbReference>
<dbReference type="PANTHER" id="PTHR43280">
    <property type="entry name" value="ARAC-FAMILY TRANSCRIPTIONAL REGULATOR"/>
    <property type="match status" value="1"/>
</dbReference>
<dbReference type="STRING" id="225848.Sps_05555"/>
<dbReference type="Gene3D" id="1.10.10.60">
    <property type="entry name" value="Homeodomain-like"/>
    <property type="match status" value="1"/>
</dbReference>
<dbReference type="InterPro" id="IPR009057">
    <property type="entry name" value="Homeodomain-like_sf"/>
</dbReference>
<feature type="domain" description="HTH araC/xylS-type" evidence="4">
    <location>
        <begin position="182"/>
        <end position="280"/>
    </location>
</feature>
<dbReference type="Proteomes" id="UP000189545">
    <property type="component" value="Chromosome"/>
</dbReference>
<dbReference type="RefSeq" id="WP_077755391.1">
    <property type="nucleotide sequence ID" value="NZ_CP014782.1"/>
</dbReference>
<gene>
    <name evidence="5" type="ORF">Sps_05555</name>
</gene>